<dbReference type="SUPFAM" id="SSF56219">
    <property type="entry name" value="DNase I-like"/>
    <property type="match status" value="1"/>
</dbReference>
<dbReference type="Gene3D" id="3.60.10.10">
    <property type="entry name" value="Endonuclease/exonuclease/phosphatase"/>
    <property type="match status" value="1"/>
</dbReference>
<feature type="domain" description="Endonuclease/exonuclease/phosphatase" evidence="2">
    <location>
        <begin position="267"/>
        <end position="605"/>
    </location>
</feature>
<dbReference type="GO" id="GO:0000288">
    <property type="term" value="P:nuclear-transcribed mRNA catabolic process, deadenylation-dependent decay"/>
    <property type="evidence" value="ECO:0007669"/>
    <property type="project" value="TreeGrafter"/>
</dbReference>
<organism evidence="5">
    <name type="scientific">Gongylonema pulchrum</name>
    <dbReference type="NCBI Taxonomy" id="637853"/>
    <lineage>
        <taxon>Eukaryota</taxon>
        <taxon>Metazoa</taxon>
        <taxon>Ecdysozoa</taxon>
        <taxon>Nematoda</taxon>
        <taxon>Chromadorea</taxon>
        <taxon>Rhabditida</taxon>
        <taxon>Spirurina</taxon>
        <taxon>Spiruromorpha</taxon>
        <taxon>Spiruroidea</taxon>
        <taxon>Gongylonematidae</taxon>
        <taxon>Gongylonema</taxon>
    </lineage>
</organism>
<name>A0A183E4C5_9BILA</name>
<dbReference type="InterPro" id="IPR036691">
    <property type="entry name" value="Endo/exonu/phosph_ase_sf"/>
</dbReference>
<keyword evidence="4" id="KW-1185">Reference proteome</keyword>
<dbReference type="Pfam" id="PF03372">
    <property type="entry name" value="Exo_endo_phos"/>
    <property type="match status" value="1"/>
</dbReference>
<keyword evidence="1" id="KW-0812">Transmembrane</keyword>
<proteinExistence type="predicted"/>
<evidence type="ECO:0000259" key="2">
    <source>
        <dbReference type="Pfam" id="PF03372"/>
    </source>
</evidence>
<protein>
    <submittedName>
        <fullName evidence="5">Endo/exonuclease/phosphatase domain-containing protein</fullName>
    </submittedName>
</protein>
<dbReference type="AlphaFoldDB" id="A0A183E4C5"/>
<dbReference type="EMBL" id="UYRT01082947">
    <property type="protein sequence ID" value="VDN26726.1"/>
    <property type="molecule type" value="Genomic_DNA"/>
</dbReference>
<dbReference type="PANTHER" id="PTHR12121">
    <property type="entry name" value="CARBON CATABOLITE REPRESSOR PROTEIN 4"/>
    <property type="match status" value="1"/>
</dbReference>
<keyword evidence="1" id="KW-0472">Membrane</keyword>
<sequence>MWIANAPKTARNKNPSEADKNGLRDTVILTVSCRLQSLYIHFLYNVPNSGELLEVNLMRPLDEVFAQTCDKIKEKLQKSFLKQTKQMLCDEVLDYEFVVSAPCLPNLLLSTNEQVYENKEFAELHINDDFYRIVRDPPRCTKLALKLKPIVECPLMATSQKVEPRFHWYVADADISLSIPQLESTSTGQSNFLIKDWTYRCSGPFFCPSIEDVGKRVCVLLDMGPDSIVQCIASDDLVSVVDEPLIFEERQSLHCEHRTDNGSIRLMSYNVLADLYLDLKLRQEDLYFPYCPKEYQDYAYRYPLLLKEIPGYNADIIFLQEVDERLWLRFLPVLMSAYNYGTHFKRKGLQVNEGLVICYRNEQFRHLESYDLWLPDFLDVAKYPENEDVVRLFESHENLKAMFVSKPAVVQVIFFQFFALHSNFITLVCFSVIFLKKLPQIFCNMFGILIAKYPDIGSEDILLLANTHLFFDPRYEIIKILQALLCARWIARIACEYATRKPELRLRILFAGDFNSTSDGAVFELLSTGSFSNRCDSLTYSKYLQDDVVFTIQPSSSMYSLKLKSLADETQFTNFTRHYRYSGEIAGFEGCLDYIWGSENIEVSFSISSFIHNYLVSMLSQKTKIRAPSVFFLLLSRSGCIQKLLY</sequence>
<keyword evidence="1" id="KW-1133">Transmembrane helix</keyword>
<evidence type="ECO:0000256" key="1">
    <source>
        <dbReference type="SAM" id="Phobius"/>
    </source>
</evidence>
<accession>A0A183E4C5</accession>
<dbReference type="Proteomes" id="UP000271098">
    <property type="component" value="Unassembled WGS sequence"/>
</dbReference>
<dbReference type="OrthoDB" id="412787at2759"/>
<dbReference type="WBParaSite" id="GPUH_0001583801-mRNA-1">
    <property type="protein sequence ID" value="GPUH_0001583801-mRNA-1"/>
    <property type="gene ID" value="GPUH_0001583801"/>
</dbReference>
<reference evidence="3 4" key="2">
    <citation type="submission" date="2018-11" db="EMBL/GenBank/DDBJ databases">
        <authorList>
            <consortium name="Pathogen Informatics"/>
        </authorList>
    </citation>
    <scope>NUCLEOTIDE SEQUENCE [LARGE SCALE GENOMIC DNA]</scope>
</reference>
<dbReference type="PANTHER" id="PTHR12121:SF37">
    <property type="entry name" value="2',5'-PHOSPHODIESTERASE 12"/>
    <property type="match status" value="1"/>
</dbReference>
<gene>
    <name evidence="3" type="ORF">GPUH_LOCUS15815</name>
</gene>
<evidence type="ECO:0000313" key="5">
    <source>
        <dbReference type="WBParaSite" id="GPUH_0001583801-mRNA-1"/>
    </source>
</evidence>
<feature type="transmembrane region" description="Helical" evidence="1">
    <location>
        <begin position="413"/>
        <end position="435"/>
    </location>
</feature>
<dbReference type="GO" id="GO:0005739">
    <property type="term" value="C:mitochondrion"/>
    <property type="evidence" value="ECO:0007669"/>
    <property type="project" value="TreeGrafter"/>
</dbReference>
<dbReference type="InterPro" id="IPR050410">
    <property type="entry name" value="CCR4/nocturin_mRNA_transcr"/>
</dbReference>
<evidence type="ECO:0000313" key="3">
    <source>
        <dbReference type="EMBL" id="VDN26726.1"/>
    </source>
</evidence>
<reference evidence="5" key="1">
    <citation type="submission" date="2016-06" db="UniProtKB">
        <authorList>
            <consortium name="WormBaseParasite"/>
        </authorList>
    </citation>
    <scope>IDENTIFICATION</scope>
</reference>
<dbReference type="GO" id="GO:0000175">
    <property type="term" value="F:3'-5'-RNA exonuclease activity"/>
    <property type="evidence" value="ECO:0007669"/>
    <property type="project" value="TreeGrafter"/>
</dbReference>
<dbReference type="InterPro" id="IPR005135">
    <property type="entry name" value="Endo/exonuclease/phosphatase"/>
</dbReference>
<evidence type="ECO:0000313" key="4">
    <source>
        <dbReference type="Proteomes" id="UP000271098"/>
    </source>
</evidence>